<evidence type="ECO:0000256" key="1">
    <source>
        <dbReference type="SAM" id="MobiDB-lite"/>
    </source>
</evidence>
<protein>
    <recommendedName>
        <fullName evidence="4">Endonuclease/exonuclease/phosphatase domain-containing protein</fullName>
    </recommendedName>
</protein>
<evidence type="ECO:0000313" key="3">
    <source>
        <dbReference type="RefSeq" id="XP_041632411.1"/>
    </source>
</evidence>
<proteinExistence type="predicted"/>
<sequence>MVKFLQLNLNHCRAAQDLLSQTAIEQRIDIAILSEPYKAKPEGVWQQSADGGAAIWSCGQPPEHLSQRASIPGYARAKCQATTIYSCYLPPSMHIDAFKDVIQEIAQDARGRSPVFGPGPYAPRCPITTCAASSPSQSPPTTSRGYHAAVAPRQVDGPSASQLFDLTTDEDSADERPAVAVRSRPPGTSTRGPPRGGARQQLRGEPPY</sequence>
<reference evidence="3" key="1">
    <citation type="submission" date="2025-08" db="UniProtKB">
        <authorList>
            <consortium name="RefSeq"/>
        </authorList>
    </citation>
    <scope>IDENTIFICATION</scope>
    <source>
        <strain evidence="3">14028-0561.14</strain>
        <tissue evidence="3">Whole fly</tissue>
    </source>
</reference>
<evidence type="ECO:0000313" key="2">
    <source>
        <dbReference type="Proteomes" id="UP001652661"/>
    </source>
</evidence>
<dbReference type="GeneID" id="121502768"/>
<dbReference type="SUPFAM" id="SSF56219">
    <property type="entry name" value="DNase I-like"/>
    <property type="match status" value="1"/>
</dbReference>
<accession>A0ABM3C761</accession>
<dbReference type="InterPro" id="IPR036691">
    <property type="entry name" value="Endo/exonu/phosph_ase_sf"/>
</dbReference>
<evidence type="ECO:0008006" key="4">
    <source>
        <dbReference type="Google" id="ProtNLM"/>
    </source>
</evidence>
<feature type="region of interest" description="Disordered" evidence="1">
    <location>
        <begin position="153"/>
        <end position="208"/>
    </location>
</feature>
<gene>
    <name evidence="3" type="primary">LOC121502768</name>
</gene>
<dbReference type="Gene3D" id="3.60.10.10">
    <property type="entry name" value="Endonuclease/exonuclease/phosphatase"/>
    <property type="match status" value="1"/>
</dbReference>
<dbReference type="RefSeq" id="XP_041632411.1">
    <property type="nucleotide sequence ID" value="XM_041776477.1"/>
</dbReference>
<name>A0ABM3C761_DROKI</name>
<feature type="compositionally biased region" description="Low complexity" evidence="1">
    <location>
        <begin position="182"/>
        <end position="197"/>
    </location>
</feature>
<keyword evidence="2" id="KW-1185">Reference proteome</keyword>
<dbReference type="Proteomes" id="UP001652661">
    <property type="component" value="Chromosome 3L"/>
</dbReference>
<organism evidence="2 3">
    <name type="scientific">Drosophila kikkawai</name>
    <name type="common">Fruit fly</name>
    <dbReference type="NCBI Taxonomy" id="30033"/>
    <lineage>
        <taxon>Eukaryota</taxon>
        <taxon>Metazoa</taxon>
        <taxon>Ecdysozoa</taxon>
        <taxon>Arthropoda</taxon>
        <taxon>Hexapoda</taxon>
        <taxon>Insecta</taxon>
        <taxon>Pterygota</taxon>
        <taxon>Neoptera</taxon>
        <taxon>Endopterygota</taxon>
        <taxon>Diptera</taxon>
        <taxon>Brachycera</taxon>
        <taxon>Muscomorpha</taxon>
        <taxon>Ephydroidea</taxon>
        <taxon>Drosophilidae</taxon>
        <taxon>Drosophila</taxon>
        <taxon>Sophophora</taxon>
    </lineage>
</organism>